<keyword evidence="5 11" id="KW-0408">Iron</keyword>
<dbReference type="RefSeq" id="WP_158053190.1">
    <property type="nucleotide sequence ID" value="NZ_WBKB01000010.1"/>
</dbReference>
<keyword evidence="11" id="KW-0963">Cytoplasm</keyword>
<evidence type="ECO:0000256" key="10">
    <source>
        <dbReference type="ARBA" id="ARBA00023163"/>
    </source>
</evidence>
<evidence type="ECO:0000256" key="9">
    <source>
        <dbReference type="ARBA" id="ARBA00023157"/>
    </source>
</evidence>
<reference evidence="13 14" key="1">
    <citation type="submission" date="2019-09" db="EMBL/GenBank/DDBJ databases">
        <title>Phylogeny of genus Pseudoclavibacter and closely related genus.</title>
        <authorList>
            <person name="Li Y."/>
        </authorList>
    </citation>
    <scope>NUCLEOTIDE SEQUENCE [LARGE SCALE GENOMIC DNA]</scope>
    <source>
        <strain evidence="13 14">KCTC 13959</strain>
    </source>
</reference>
<evidence type="ECO:0000256" key="2">
    <source>
        <dbReference type="ARBA" id="ARBA00006597"/>
    </source>
</evidence>
<evidence type="ECO:0000313" key="14">
    <source>
        <dbReference type="Proteomes" id="UP000433493"/>
    </source>
</evidence>
<keyword evidence="7 11" id="KW-0805">Transcription regulation</keyword>
<feature type="binding site" evidence="11">
    <location>
        <position position="37"/>
    </location>
    <ligand>
        <name>[4Fe-4S] cluster</name>
        <dbReference type="ChEBI" id="CHEBI:49883"/>
    </ligand>
</feature>
<dbReference type="GO" id="GO:0005737">
    <property type="term" value="C:cytoplasm"/>
    <property type="evidence" value="ECO:0007669"/>
    <property type="project" value="UniProtKB-SubCell"/>
</dbReference>
<keyword evidence="14" id="KW-1185">Reference proteome</keyword>
<evidence type="ECO:0000256" key="11">
    <source>
        <dbReference type="HAMAP-Rule" id="MF_01479"/>
    </source>
</evidence>
<feature type="binding site" evidence="11">
    <location>
        <position position="46"/>
    </location>
    <ligand>
        <name>[4Fe-4S] cluster</name>
        <dbReference type="ChEBI" id="CHEBI:49883"/>
    </ligand>
</feature>
<feature type="binding site" evidence="11">
    <location>
        <position position="9"/>
    </location>
    <ligand>
        <name>[4Fe-4S] cluster</name>
        <dbReference type="ChEBI" id="CHEBI:49883"/>
    </ligand>
</feature>
<dbReference type="GO" id="GO:0045892">
    <property type="term" value="P:negative regulation of DNA-templated transcription"/>
    <property type="evidence" value="ECO:0007669"/>
    <property type="project" value="TreeGrafter"/>
</dbReference>
<dbReference type="PROSITE" id="PS51674">
    <property type="entry name" value="4FE4S_WBL"/>
    <property type="match status" value="1"/>
</dbReference>
<dbReference type="AlphaFoldDB" id="A0A7J5B7Q3"/>
<evidence type="ECO:0000256" key="1">
    <source>
        <dbReference type="ARBA" id="ARBA00004496"/>
    </source>
</evidence>
<dbReference type="Pfam" id="PF02467">
    <property type="entry name" value="Whib"/>
    <property type="match status" value="1"/>
</dbReference>
<dbReference type="InterPro" id="IPR003482">
    <property type="entry name" value="Whib"/>
</dbReference>
<dbReference type="GO" id="GO:0046872">
    <property type="term" value="F:metal ion binding"/>
    <property type="evidence" value="ECO:0007669"/>
    <property type="project" value="UniProtKB-KW"/>
</dbReference>
<evidence type="ECO:0000259" key="12">
    <source>
        <dbReference type="PROSITE" id="PS51674"/>
    </source>
</evidence>
<evidence type="ECO:0000256" key="6">
    <source>
        <dbReference type="ARBA" id="ARBA00023014"/>
    </source>
</evidence>
<comment type="caution">
    <text evidence="13">The sequence shown here is derived from an EMBL/GenBank/DDBJ whole genome shotgun (WGS) entry which is preliminary data.</text>
</comment>
<dbReference type="Proteomes" id="UP000433493">
    <property type="component" value="Unassembled WGS sequence"/>
</dbReference>
<accession>A0A7J5B7Q3</accession>
<evidence type="ECO:0000256" key="8">
    <source>
        <dbReference type="ARBA" id="ARBA00023125"/>
    </source>
</evidence>
<comment type="subcellular location">
    <subcellularLocation>
        <location evidence="1 11">Cytoplasm</location>
    </subcellularLocation>
</comment>
<gene>
    <name evidence="11" type="primary">whiB</name>
    <name evidence="13" type="ORF">F8O05_13040</name>
</gene>
<dbReference type="PANTHER" id="PTHR38839:SF6">
    <property type="entry name" value="TRANSCRIPTIONAL REGULATOR WHIB1"/>
    <property type="match status" value="1"/>
</dbReference>
<protein>
    <recommendedName>
        <fullName evidence="11">Transcriptional regulator WhiB</fullName>
    </recommendedName>
</protein>
<feature type="domain" description="4Fe-4S Wbl-type" evidence="12">
    <location>
        <begin position="8"/>
        <end position="70"/>
    </location>
</feature>
<evidence type="ECO:0000256" key="7">
    <source>
        <dbReference type="ARBA" id="ARBA00023015"/>
    </source>
</evidence>
<dbReference type="InterPro" id="IPR034768">
    <property type="entry name" value="4FE4S_WBL"/>
</dbReference>
<keyword evidence="3 11" id="KW-0004">4Fe-4S</keyword>
<comment type="PTM">
    <text evidence="11">The Fe-S cluster can be nitrosylated by nitric oxide (NO).</text>
</comment>
<dbReference type="OrthoDB" id="8104048at2"/>
<comment type="PTM">
    <text evidence="11">Upon Fe-S cluster removal intramolecular disulfide bonds are formed.</text>
</comment>
<comment type="cofactor">
    <cofactor evidence="11">
        <name>[4Fe-4S] cluster</name>
        <dbReference type="ChEBI" id="CHEBI:49883"/>
    </cofactor>
    <text evidence="11">Binds 1 [4Fe-4S] cluster per subunit. Following nitrosylation of the [4Fe-4S] cluster binds 1 [4Fe-8(NO)] cluster per subunit.</text>
</comment>
<dbReference type="GO" id="GO:0047134">
    <property type="term" value="F:protein-disulfide reductase [NAD(P)H] activity"/>
    <property type="evidence" value="ECO:0007669"/>
    <property type="project" value="TreeGrafter"/>
</dbReference>
<dbReference type="EMBL" id="WBKB01000010">
    <property type="protein sequence ID" value="KAB1641153.1"/>
    <property type="molecule type" value="Genomic_DNA"/>
</dbReference>
<keyword evidence="4 11" id="KW-0479">Metal-binding</keyword>
<dbReference type="GO" id="GO:0003677">
    <property type="term" value="F:DNA binding"/>
    <property type="evidence" value="ECO:0007669"/>
    <property type="project" value="UniProtKB-UniRule"/>
</dbReference>
<evidence type="ECO:0000256" key="5">
    <source>
        <dbReference type="ARBA" id="ARBA00023004"/>
    </source>
</evidence>
<dbReference type="GO" id="GO:0051539">
    <property type="term" value="F:4 iron, 4 sulfur cluster binding"/>
    <property type="evidence" value="ECO:0007669"/>
    <property type="project" value="UniProtKB-UniRule"/>
</dbReference>
<feature type="binding site" evidence="11">
    <location>
        <position position="40"/>
    </location>
    <ligand>
        <name>[4Fe-4S] cluster</name>
        <dbReference type="ChEBI" id="CHEBI:49883"/>
    </ligand>
</feature>
<proteinExistence type="inferred from homology"/>
<dbReference type="PANTHER" id="PTHR38839">
    <property type="entry name" value="TRANSCRIPTIONAL REGULATOR WHID-RELATED"/>
    <property type="match status" value="1"/>
</dbReference>
<keyword evidence="10 11" id="KW-0804">Transcription</keyword>
<evidence type="ECO:0000313" key="13">
    <source>
        <dbReference type="EMBL" id="KAB1641153.1"/>
    </source>
</evidence>
<organism evidence="13 14">
    <name type="scientific">Gulosibacter chungangensis</name>
    <dbReference type="NCBI Taxonomy" id="979746"/>
    <lineage>
        <taxon>Bacteria</taxon>
        <taxon>Bacillati</taxon>
        <taxon>Actinomycetota</taxon>
        <taxon>Actinomycetes</taxon>
        <taxon>Micrococcales</taxon>
        <taxon>Microbacteriaceae</taxon>
        <taxon>Gulosibacter</taxon>
    </lineage>
</organism>
<keyword evidence="8 11" id="KW-0238">DNA-binding</keyword>
<keyword evidence="6 11" id="KW-0411">Iron-sulfur</keyword>
<keyword evidence="9 11" id="KW-1015">Disulfide bond</keyword>
<dbReference type="GO" id="GO:0045454">
    <property type="term" value="P:cell redox homeostasis"/>
    <property type="evidence" value="ECO:0007669"/>
    <property type="project" value="TreeGrafter"/>
</dbReference>
<dbReference type="HAMAP" id="MF_01479">
    <property type="entry name" value="WhiB"/>
    <property type="match status" value="1"/>
</dbReference>
<sequence>MDWRDSAACLEYDPELFFPVGNTGPALEQIDNAKAVCARCRVTEQCLQYALDTNQDSGVWGGLSEDERRALRRRAARARRAS</sequence>
<evidence type="ECO:0000256" key="4">
    <source>
        <dbReference type="ARBA" id="ARBA00022723"/>
    </source>
</evidence>
<name>A0A7J5B7Q3_9MICO</name>
<comment type="similarity">
    <text evidence="2 11">Belongs to the WhiB family.</text>
</comment>
<comment type="function">
    <text evidence="11">Acts as a transcriptional regulator. Probably redox-responsive. The apo- but not holo-form probably binds DNA.</text>
</comment>
<evidence type="ECO:0000256" key="3">
    <source>
        <dbReference type="ARBA" id="ARBA00022485"/>
    </source>
</evidence>
<dbReference type="GO" id="GO:0035731">
    <property type="term" value="F:dinitrosyl-iron complex binding"/>
    <property type="evidence" value="ECO:0007669"/>
    <property type="project" value="UniProtKB-UniRule"/>
</dbReference>